<evidence type="ECO:0000256" key="1">
    <source>
        <dbReference type="SAM" id="MobiDB-lite"/>
    </source>
</evidence>
<name>A0A4Y2PFY2_ARAVE</name>
<gene>
    <name evidence="2" type="ORF">AVEN_154706_1</name>
</gene>
<accession>A0A4Y2PFY2</accession>
<keyword evidence="3" id="KW-1185">Reference proteome</keyword>
<sequence length="101" mass="12199">MIAEQLKYRVPAEVRDHFLHEWIEMKTPYDLAEKIDGHESIKQSFRREFPKKNGHKLQAGPYGGSKAKEALKEFRPKFQIEKEHVNEKIHQKEFEKRRQLR</sequence>
<organism evidence="2 3">
    <name type="scientific">Araneus ventricosus</name>
    <name type="common">Orbweaver spider</name>
    <name type="synonym">Epeira ventricosa</name>
    <dbReference type="NCBI Taxonomy" id="182803"/>
    <lineage>
        <taxon>Eukaryota</taxon>
        <taxon>Metazoa</taxon>
        <taxon>Ecdysozoa</taxon>
        <taxon>Arthropoda</taxon>
        <taxon>Chelicerata</taxon>
        <taxon>Arachnida</taxon>
        <taxon>Araneae</taxon>
        <taxon>Araneomorphae</taxon>
        <taxon>Entelegynae</taxon>
        <taxon>Araneoidea</taxon>
        <taxon>Araneidae</taxon>
        <taxon>Araneus</taxon>
    </lineage>
</organism>
<dbReference type="OrthoDB" id="6466824at2759"/>
<comment type="caution">
    <text evidence="2">The sequence shown here is derived from an EMBL/GenBank/DDBJ whole genome shotgun (WGS) entry which is preliminary data.</text>
</comment>
<protein>
    <submittedName>
        <fullName evidence="2">Uncharacterized protein</fullName>
    </submittedName>
</protein>
<feature type="region of interest" description="Disordered" evidence="1">
    <location>
        <begin position="45"/>
        <end position="65"/>
    </location>
</feature>
<dbReference type="Proteomes" id="UP000499080">
    <property type="component" value="Unassembled WGS sequence"/>
</dbReference>
<evidence type="ECO:0000313" key="2">
    <source>
        <dbReference type="EMBL" id="GBN50111.1"/>
    </source>
</evidence>
<dbReference type="EMBL" id="BGPR01011194">
    <property type="protein sequence ID" value="GBN50111.1"/>
    <property type="molecule type" value="Genomic_DNA"/>
</dbReference>
<dbReference type="AlphaFoldDB" id="A0A4Y2PFY2"/>
<proteinExistence type="predicted"/>
<reference evidence="2 3" key="1">
    <citation type="journal article" date="2019" name="Sci. Rep.">
        <title>Orb-weaving spider Araneus ventricosus genome elucidates the spidroin gene catalogue.</title>
        <authorList>
            <person name="Kono N."/>
            <person name="Nakamura H."/>
            <person name="Ohtoshi R."/>
            <person name="Moran D.A.P."/>
            <person name="Shinohara A."/>
            <person name="Yoshida Y."/>
            <person name="Fujiwara M."/>
            <person name="Mori M."/>
            <person name="Tomita M."/>
            <person name="Arakawa K."/>
        </authorList>
    </citation>
    <scope>NUCLEOTIDE SEQUENCE [LARGE SCALE GENOMIC DNA]</scope>
</reference>
<evidence type="ECO:0000313" key="3">
    <source>
        <dbReference type="Proteomes" id="UP000499080"/>
    </source>
</evidence>